<dbReference type="InterPro" id="IPR000719">
    <property type="entry name" value="Prot_kinase_dom"/>
</dbReference>
<keyword evidence="4" id="KW-0808">Transferase</keyword>
<evidence type="ECO:0000256" key="13">
    <source>
        <dbReference type="ARBA" id="ARBA00023157"/>
    </source>
</evidence>
<dbReference type="FunFam" id="2.10.25.10:FF:000005">
    <property type="entry name" value="Fibrillin 2"/>
    <property type="match status" value="1"/>
</dbReference>
<dbReference type="FunFam" id="3.30.200.20:FF:000043">
    <property type="entry name" value="Wall-associated receptor kinase 2"/>
    <property type="match status" value="1"/>
</dbReference>
<dbReference type="Gene3D" id="3.30.200.20">
    <property type="entry name" value="Phosphorylase Kinase, domain 1"/>
    <property type="match status" value="1"/>
</dbReference>
<dbReference type="FunFam" id="1.10.510.10:FF:000084">
    <property type="entry name" value="Wall-associated receptor kinase 2"/>
    <property type="match status" value="1"/>
</dbReference>
<protein>
    <recommendedName>
        <fullName evidence="23">Protein kinase domain-containing protein</fullName>
    </recommendedName>
</protein>
<dbReference type="GO" id="GO:0007166">
    <property type="term" value="P:cell surface receptor signaling pathway"/>
    <property type="evidence" value="ECO:0007669"/>
    <property type="project" value="InterPro"/>
</dbReference>
<evidence type="ECO:0000256" key="7">
    <source>
        <dbReference type="ARBA" id="ARBA00022737"/>
    </source>
</evidence>
<dbReference type="PANTHER" id="PTHR27005">
    <property type="entry name" value="WALL-ASSOCIATED RECEPTOR KINASE-LIKE 21"/>
    <property type="match status" value="1"/>
</dbReference>
<feature type="transmembrane region" description="Helical" evidence="18">
    <location>
        <begin position="674"/>
        <end position="696"/>
    </location>
</feature>
<sequence length="1064" mass="116034">MVQELASQADKLNHSMAHITTVLGVVMAAAAVAMLTSALLAGAEISPAEAQGVPNCDITCGNMSVPYPFGMGPARCYWPGFNLTCSRSSKPPRLLLGDGTLQVQEFSLRWSFVNVIRTGEIKVDGNGEGMLGGGLTTNGPYTLSSNQLILVGCNVQATLKNGEVTMASCSSGCKSGDGLSQALSTLEAGMQCSGNGCCQSDIVFDPAEVAGRLVDSAFYNVQLKWFGWNHSADQQWPAHVFIAGSGWFSRTAVFHELLRKAAPASVDAMQVPFWLDWEVVGYGAECSNICKSKHSDCTKGNKGYTCSCKDGYEGNPYITNGCKDIDECHEGYARCYGGACTNLEGSYYCRCPPGTNGDPTLPGGCLSSVSGNGSTSCGGIDVPYPFGIGSAGSYWPGFNLTCDTSQQPAKLLLVLHDLVDGVADSYHVKEISLENNTVHVLSSKAIMDIIHTNFSFGVLNLGNYSEAPYSLSTGNEFILSGCNLQATLLIGDGTKDLISGCASFCPSNVSDTYVETTLQRTGRYCYGMGCCQAHISMSSNGLPTKLRFQNLNKDGNLELTSQPAYMLIAEEGWFDQRQLSKEMAGHEESKIAKVQVPQVLQWEVMQDLPRPADMKAHPDCPAEVARKLCKSKNSYCKRGSRGYLCQCLDGYHKPGNNPYLANGCKGGRKPLSTGIYLSIGVAVGAGIILFVLAGSFTRKKFKHRKAQMLKQKFFEKNRGQLLHQLVSQRANIAERMIIALDELEKATNKFDKARELGGGGHGTVYKGILSDLHVVAIKKPKAAIQKEIDEFINEVAILSQINHRNVVKLYGCCLETEVPMLVYEFISNGTLYDHLHVDGPRSLSWNDRLRIATETARSLAHLHSTASIPIIHRDIKSINILLDDTLTAKVADFGASRYVPVDRSGLTTRVQGTRGYLDPMYFYTGRLTEKSDVYSFGVLLLELLTRKKPFSYISSEEEGLVTHFSTLFTQGNLSEIIDPQVMEEGNREMEEVAALAVMCITLRGEDRPSMKQVEIKLEGTQASRGHEGGNVRNCPPTVDRSRSEELSRQYSMEEEFMLSSRNPR</sequence>
<keyword evidence="5 18" id="KW-0812">Transmembrane</keyword>
<evidence type="ECO:0000256" key="18">
    <source>
        <dbReference type="SAM" id="Phobius"/>
    </source>
</evidence>
<keyword evidence="8 16" id="KW-0547">Nucleotide-binding</keyword>
<dbReference type="PANTHER" id="PTHR27005:SF207">
    <property type="entry name" value="PROTEIN KINASE DOMAIN-CONTAINING PROTEIN"/>
    <property type="match status" value="1"/>
</dbReference>
<dbReference type="GO" id="GO:0004674">
    <property type="term" value="F:protein serine/threonine kinase activity"/>
    <property type="evidence" value="ECO:0007669"/>
    <property type="project" value="UniProtKB-KW"/>
</dbReference>
<evidence type="ECO:0000256" key="10">
    <source>
        <dbReference type="ARBA" id="ARBA00022840"/>
    </source>
</evidence>
<dbReference type="Proteomes" id="UP000324705">
    <property type="component" value="Chromosome 3B"/>
</dbReference>
<keyword evidence="13" id="KW-1015">Disulfide bond</keyword>
<dbReference type="EMBL" id="LT934116">
    <property type="protein sequence ID" value="VAH86423.1"/>
    <property type="molecule type" value="Genomic_DNA"/>
</dbReference>
<evidence type="ECO:0000256" key="11">
    <source>
        <dbReference type="ARBA" id="ARBA00022989"/>
    </source>
</evidence>
<dbReference type="SMART" id="SM00181">
    <property type="entry name" value="EGF"/>
    <property type="match status" value="3"/>
</dbReference>
<evidence type="ECO:0000256" key="3">
    <source>
        <dbReference type="ARBA" id="ARBA00022536"/>
    </source>
</evidence>
<dbReference type="Gramene" id="TRITD3Bv1G279110.1">
    <property type="protein sequence ID" value="TRITD3Bv1G279110.1"/>
    <property type="gene ID" value="TRITD3Bv1G279110"/>
</dbReference>
<evidence type="ECO:0000259" key="20">
    <source>
        <dbReference type="PROSITE" id="PS50026"/>
    </source>
</evidence>
<dbReference type="CDD" id="cd00054">
    <property type="entry name" value="EGF_CA"/>
    <property type="match status" value="1"/>
</dbReference>
<dbReference type="InterPro" id="IPR049883">
    <property type="entry name" value="NOTCH1_EGF-like"/>
</dbReference>
<dbReference type="OMA" id="CPSNISE"/>
<dbReference type="SMART" id="SM00179">
    <property type="entry name" value="EGF_CA"/>
    <property type="match status" value="1"/>
</dbReference>
<dbReference type="InterPro" id="IPR018097">
    <property type="entry name" value="EGF_Ca-bd_CS"/>
</dbReference>
<evidence type="ECO:0000313" key="22">
    <source>
        <dbReference type="Proteomes" id="UP000324705"/>
    </source>
</evidence>
<dbReference type="InterPro" id="IPR017441">
    <property type="entry name" value="Protein_kinase_ATP_BS"/>
</dbReference>
<keyword evidence="7" id="KW-0677">Repeat</keyword>
<dbReference type="InterPro" id="IPR000742">
    <property type="entry name" value="EGF"/>
</dbReference>
<evidence type="ECO:0000313" key="21">
    <source>
        <dbReference type="EMBL" id="VAH86423.1"/>
    </source>
</evidence>
<keyword evidence="22" id="KW-1185">Reference proteome</keyword>
<dbReference type="SUPFAM" id="SSF56112">
    <property type="entry name" value="Protein kinase-like (PK-like)"/>
    <property type="match status" value="1"/>
</dbReference>
<dbReference type="GO" id="GO:0030247">
    <property type="term" value="F:polysaccharide binding"/>
    <property type="evidence" value="ECO:0007669"/>
    <property type="project" value="InterPro"/>
</dbReference>
<evidence type="ECO:0000256" key="5">
    <source>
        <dbReference type="ARBA" id="ARBA00022692"/>
    </source>
</evidence>
<evidence type="ECO:0008006" key="23">
    <source>
        <dbReference type="Google" id="ProtNLM"/>
    </source>
</evidence>
<dbReference type="InterPro" id="IPR001245">
    <property type="entry name" value="Ser-Thr/Tyr_kinase_cat_dom"/>
</dbReference>
<keyword evidence="12 18" id="KW-0472">Membrane</keyword>
<comment type="subcellular location">
    <subcellularLocation>
        <location evidence="1">Membrane</location>
        <topology evidence="1">Single-pass type I membrane protein</topology>
    </subcellularLocation>
</comment>
<evidence type="ECO:0000256" key="2">
    <source>
        <dbReference type="ARBA" id="ARBA00022527"/>
    </source>
</evidence>
<evidence type="ECO:0000256" key="16">
    <source>
        <dbReference type="PROSITE-ProRule" id="PRU10141"/>
    </source>
</evidence>
<gene>
    <name evidence="21" type="ORF">TRITD_3Bv1G279110</name>
</gene>
<dbReference type="Pfam" id="PF13947">
    <property type="entry name" value="GUB_WAK_bind"/>
    <property type="match status" value="2"/>
</dbReference>
<dbReference type="Gene3D" id="2.10.25.10">
    <property type="entry name" value="Laminin"/>
    <property type="match status" value="1"/>
</dbReference>
<dbReference type="PROSITE" id="PS50011">
    <property type="entry name" value="PROTEIN_KINASE_DOM"/>
    <property type="match status" value="1"/>
</dbReference>
<dbReference type="InterPro" id="IPR025287">
    <property type="entry name" value="WAK_GUB"/>
</dbReference>
<evidence type="ECO:0000256" key="9">
    <source>
        <dbReference type="ARBA" id="ARBA00022777"/>
    </source>
</evidence>
<comment type="caution">
    <text evidence="15">Lacks conserved residue(s) required for the propagation of feature annotation.</text>
</comment>
<keyword evidence="10 16" id="KW-0067">ATP-binding</keyword>
<organism evidence="21 22">
    <name type="scientific">Triticum turgidum subsp. durum</name>
    <name type="common">Durum wheat</name>
    <name type="synonym">Triticum durum</name>
    <dbReference type="NCBI Taxonomy" id="4567"/>
    <lineage>
        <taxon>Eukaryota</taxon>
        <taxon>Viridiplantae</taxon>
        <taxon>Streptophyta</taxon>
        <taxon>Embryophyta</taxon>
        <taxon>Tracheophyta</taxon>
        <taxon>Spermatophyta</taxon>
        <taxon>Magnoliopsida</taxon>
        <taxon>Liliopsida</taxon>
        <taxon>Poales</taxon>
        <taxon>Poaceae</taxon>
        <taxon>BOP clade</taxon>
        <taxon>Pooideae</taxon>
        <taxon>Triticodae</taxon>
        <taxon>Triticeae</taxon>
        <taxon>Triticinae</taxon>
        <taxon>Triticum</taxon>
    </lineage>
</organism>
<dbReference type="SMART" id="SM00220">
    <property type="entry name" value="S_TKc"/>
    <property type="match status" value="1"/>
</dbReference>
<evidence type="ECO:0000256" key="6">
    <source>
        <dbReference type="ARBA" id="ARBA00022729"/>
    </source>
</evidence>
<dbReference type="InterPro" id="IPR045274">
    <property type="entry name" value="WAK-like"/>
</dbReference>
<keyword evidence="14" id="KW-0325">Glycoprotein</keyword>
<evidence type="ECO:0000256" key="15">
    <source>
        <dbReference type="PROSITE-ProRule" id="PRU00076"/>
    </source>
</evidence>
<proteinExistence type="predicted"/>
<accession>A0A9R1QZB3</accession>
<keyword evidence="9" id="KW-0418">Kinase</keyword>
<keyword evidence="2" id="KW-0723">Serine/threonine-protein kinase</keyword>
<dbReference type="PROSITE" id="PS50026">
    <property type="entry name" value="EGF_3"/>
    <property type="match status" value="1"/>
</dbReference>
<evidence type="ECO:0000256" key="8">
    <source>
        <dbReference type="ARBA" id="ARBA00022741"/>
    </source>
</evidence>
<dbReference type="GO" id="GO:0005509">
    <property type="term" value="F:calcium ion binding"/>
    <property type="evidence" value="ECO:0007669"/>
    <property type="project" value="InterPro"/>
</dbReference>
<evidence type="ECO:0000256" key="12">
    <source>
        <dbReference type="ARBA" id="ARBA00023136"/>
    </source>
</evidence>
<dbReference type="Gene3D" id="1.10.510.10">
    <property type="entry name" value="Transferase(Phosphotransferase) domain 1"/>
    <property type="match status" value="1"/>
</dbReference>
<dbReference type="Pfam" id="PF07714">
    <property type="entry name" value="PK_Tyr_Ser-Thr"/>
    <property type="match status" value="1"/>
</dbReference>
<dbReference type="InterPro" id="IPR008271">
    <property type="entry name" value="Ser/Thr_kinase_AS"/>
</dbReference>
<dbReference type="GO" id="GO:0005886">
    <property type="term" value="C:plasma membrane"/>
    <property type="evidence" value="ECO:0007669"/>
    <property type="project" value="TreeGrafter"/>
</dbReference>
<keyword evidence="11 18" id="KW-1133">Transmembrane helix</keyword>
<dbReference type="InterPro" id="IPR011009">
    <property type="entry name" value="Kinase-like_dom_sf"/>
</dbReference>
<dbReference type="SUPFAM" id="SSF57196">
    <property type="entry name" value="EGF/Laminin"/>
    <property type="match status" value="1"/>
</dbReference>
<keyword evidence="3 15" id="KW-0245">EGF-like domain</keyword>
<name>A0A9R1QZB3_TRITD</name>
<dbReference type="GO" id="GO:0005524">
    <property type="term" value="F:ATP binding"/>
    <property type="evidence" value="ECO:0007669"/>
    <property type="project" value="UniProtKB-UniRule"/>
</dbReference>
<dbReference type="AlphaFoldDB" id="A0A9R1QZB3"/>
<dbReference type="InterPro" id="IPR000152">
    <property type="entry name" value="EGF-type_Asp/Asn_hydroxyl_site"/>
</dbReference>
<evidence type="ECO:0000256" key="4">
    <source>
        <dbReference type="ARBA" id="ARBA00022679"/>
    </source>
</evidence>
<reference evidence="21 22" key="1">
    <citation type="submission" date="2017-09" db="EMBL/GenBank/DDBJ databases">
        <authorList>
            <consortium name="International Durum Wheat Genome Sequencing Consortium (IDWGSC)"/>
            <person name="Milanesi L."/>
        </authorList>
    </citation>
    <scope>NUCLEOTIDE SEQUENCE [LARGE SCALE GENOMIC DNA]</scope>
    <source>
        <strain evidence="22">cv. Svevo</strain>
    </source>
</reference>
<keyword evidence="6" id="KW-0732">Signal</keyword>
<dbReference type="Pfam" id="PF07645">
    <property type="entry name" value="EGF_CA"/>
    <property type="match status" value="1"/>
</dbReference>
<dbReference type="PROSITE" id="PS01187">
    <property type="entry name" value="EGF_CA"/>
    <property type="match status" value="1"/>
</dbReference>
<dbReference type="PROSITE" id="PS00107">
    <property type="entry name" value="PROTEIN_KINASE_ATP"/>
    <property type="match status" value="1"/>
</dbReference>
<feature type="domain" description="Protein kinase" evidence="19">
    <location>
        <begin position="750"/>
        <end position="1017"/>
    </location>
</feature>
<feature type="binding site" evidence="16">
    <location>
        <position position="779"/>
    </location>
    <ligand>
        <name>ATP</name>
        <dbReference type="ChEBI" id="CHEBI:30616"/>
    </ligand>
</feature>
<dbReference type="PROSITE" id="PS00010">
    <property type="entry name" value="ASX_HYDROXYL"/>
    <property type="match status" value="1"/>
</dbReference>
<evidence type="ECO:0000256" key="1">
    <source>
        <dbReference type="ARBA" id="ARBA00004479"/>
    </source>
</evidence>
<feature type="domain" description="EGF-like" evidence="20">
    <location>
        <begin position="324"/>
        <end position="361"/>
    </location>
</feature>
<dbReference type="InterPro" id="IPR001881">
    <property type="entry name" value="EGF-like_Ca-bd_dom"/>
</dbReference>
<feature type="region of interest" description="Disordered" evidence="17">
    <location>
        <begin position="1021"/>
        <end position="1064"/>
    </location>
</feature>
<evidence type="ECO:0000259" key="19">
    <source>
        <dbReference type="PROSITE" id="PS50011"/>
    </source>
</evidence>
<dbReference type="PROSITE" id="PS00108">
    <property type="entry name" value="PROTEIN_KINASE_ST"/>
    <property type="match status" value="1"/>
</dbReference>
<dbReference type="CDD" id="cd14066">
    <property type="entry name" value="STKc_IRAK"/>
    <property type="match status" value="1"/>
</dbReference>
<evidence type="ECO:0000256" key="17">
    <source>
        <dbReference type="SAM" id="MobiDB-lite"/>
    </source>
</evidence>
<evidence type="ECO:0000256" key="14">
    <source>
        <dbReference type="ARBA" id="ARBA00023180"/>
    </source>
</evidence>